<evidence type="ECO:0000313" key="2">
    <source>
        <dbReference type="Proteomes" id="UP000077868"/>
    </source>
</evidence>
<protein>
    <recommendedName>
        <fullName evidence="3">AbiEi antitoxin C-terminal domain-containing protein</fullName>
    </recommendedName>
</protein>
<accession>A0A1A9GEN7</accession>
<evidence type="ECO:0008006" key="3">
    <source>
        <dbReference type="Google" id="ProtNLM"/>
    </source>
</evidence>
<dbReference type="KEGG" id="ndk:I601_0251"/>
<evidence type="ECO:0000313" key="1">
    <source>
        <dbReference type="EMBL" id="ANH36704.1"/>
    </source>
</evidence>
<dbReference type="EMBL" id="CP015079">
    <property type="protein sequence ID" value="ANH36704.1"/>
    <property type="molecule type" value="Genomic_DNA"/>
</dbReference>
<name>A0A1A9GEN7_9ACTN</name>
<dbReference type="Proteomes" id="UP000077868">
    <property type="component" value="Chromosome"/>
</dbReference>
<gene>
    <name evidence="1" type="ORF">I601_0251</name>
</gene>
<organism evidence="1 2">
    <name type="scientific">Nocardioides dokdonensis FR1436</name>
    <dbReference type="NCBI Taxonomy" id="1300347"/>
    <lineage>
        <taxon>Bacteria</taxon>
        <taxon>Bacillati</taxon>
        <taxon>Actinomycetota</taxon>
        <taxon>Actinomycetes</taxon>
        <taxon>Propionibacteriales</taxon>
        <taxon>Nocardioidaceae</taxon>
        <taxon>Nocardioides</taxon>
    </lineage>
</organism>
<dbReference type="STRING" id="1300347.I601_0251"/>
<proteinExistence type="predicted"/>
<keyword evidence="2" id="KW-1185">Reference proteome</keyword>
<sequence>MLDVRLGRVREREWVRIGRGVHQRRDSDVEHLDLRAWQLVLPPLPEETPVFVAMPRTGPRVRRRELVVTRHPVAPAYVEVSGLRVTRDEIRLAARRRRGAPRLLEALQLSDAASESAWESVLRVLHHVCEVPVVAQHEVHDELGVFVARGDLWIVGWRRNGYTSGDVLHRAVGILRDADEALGRTHDPSRVRAWHELLRGSLFSAAGTRAVVRHWGRRR</sequence>
<reference evidence="1 2" key="1">
    <citation type="submission" date="2016-03" db="EMBL/GenBank/DDBJ databases">
        <title>Complete genome sequence of a soil Actinobacterium, Nocardioides dokdonensis FR1436.</title>
        <authorList>
            <person name="Kwon S.-K."/>
            <person name="Kim K."/>
            <person name="Kim J.F."/>
        </authorList>
    </citation>
    <scope>NUCLEOTIDE SEQUENCE [LARGE SCALE GENOMIC DNA]</scope>
    <source>
        <strain evidence="1 2">FR1436</strain>
    </source>
</reference>
<dbReference type="AlphaFoldDB" id="A0A1A9GEN7"/>
<dbReference type="PATRIC" id="fig|1300347.3.peg.251"/>